<keyword evidence="1" id="KW-0863">Zinc-finger</keyword>
<dbReference type="Pfam" id="PF13912">
    <property type="entry name" value="zf-C2H2_6"/>
    <property type="match status" value="1"/>
</dbReference>
<name>A0A1A9WY53_9MUSC</name>
<dbReference type="GO" id="GO:0008270">
    <property type="term" value="F:zinc ion binding"/>
    <property type="evidence" value="ECO:0007669"/>
    <property type="project" value="UniProtKB-KW"/>
</dbReference>
<dbReference type="VEuPathDB" id="VectorBase:GBRI036949"/>
<reference evidence="4" key="2">
    <citation type="submission" date="2020-05" db="UniProtKB">
        <authorList>
            <consortium name="EnsemblMetazoa"/>
        </authorList>
    </citation>
    <scope>IDENTIFICATION</scope>
    <source>
        <strain evidence="4">IAEA</strain>
    </source>
</reference>
<feature type="compositionally biased region" description="Basic and acidic residues" evidence="2">
    <location>
        <begin position="11"/>
        <end position="23"/>
    </location>
</feature>
<evidence type="ECO:0000256" key="2">
    <source>
        <dbReference type="SAM" id="MobiDB-lite"/>
    </source>
</evidence>
<organism evidence="4 5">
    <name type="scientific">Glossina brevipalpis</name>
    <dbReference type="NCBI Taxonomy" id="37001"/>
    <lineage>
        <taxon>Eukaryota</taxon>
        <taxon>Metazoa</taxon>
        <taxon>Ecdysozoa</taxon>
        <taxon>Arthropoda</taxon>
        <taxon>Hexapoda</taxon>
        <taxon>Insecta</taxon>
        <taxon>Pterygota</taxon>
        <taxon>Neoptera</taxon>
        <taxon>Endopterygota</taxon>
        <taxon>Diptera</taxon>
        <taxon>Brachycera</taxon>
        <taxon>Muscomorpha</taxon>
        <taxon>Hippoboscoidea</taxon>
        <taxon>Glossinidae</taxon>
        <taxon>Glossina</taxon>
    </lineage>
</organism>
<dbReference type="InterPro" id="IPR013087">
    <property type="entry name" value="Znf_C2H2_type"/>
</dbReference>
<accession>A0A1A9WY53</accession>
<evidence type="ECO:0000259" key="3">
    <source>
        <dbReference type="PROSITE" id="PS50157"/>
    </source>
</evidence>
<feature type="region of interest" description="Disordered" evidence="2">
    <location>
        <begin position="1"/>
        <end position="30"/>
    </location>
</feature>
<dbReference type="AlphaFoldDB" id="A0A1A9WY53"/>
<reference evidence="5" key="1">
    <citation type="submission" date="2014-03" db="EMBL/GenBank/DDBJ databases">
        <authorList>
            <person name="Aksoy S."/>
            <person name="Warren W."/>
            <person name="Wilson R.K."/>
        </authorList>
    </citation>
    <scope>NUCLEOTIDE SEQUENCE [LARGE SCALE GENOMIC DNA]</scope>
    <source>
        <strain evidence="5">IAEA</strain>
    </source>
</reference>
<keyword evidence="5" id="KW-1185">Reference proteome</keyword>
<dbReference type="PANTHER" id="PTHR21020">
    <property type="entry name" value="ZINC FINGER PROTEIN 800"/>
    <property type="match status" value="1"/>
</dbReference>
<feature type="domain" description="C2H2-type" evidence="3">
    <location>
        <begin position="550"/>
        <end position="578"/>
    </location>
</feature>
<feature type="domain" description="C2H2-type" evidence="3">
    <location>
        <begin position="73"/>
        <end position="100"/>
    </location>
</feature>
<proteinExistence type="predicted"/>
<dbReference type="InterPro" id="IPR036236">
    <property type="entry name" value="Znf_C2H2_sf"/>
</dbReference>
<feature type="compositionally biased region" description="Polar residues" evidence="2">
    <location>
        <begin position="884"/>
        <end position="896"/>
    </location>
</feature>
<dbReference type="InterPro" id="IPR039149">
    <property type="entry name" value="ZNF800"/>
</dbReference>
<dbReference type="STRING" id="37001.A0A1A9WY53"/>
<feature type="compositionally biased region" description="Low complexity" evidence="2">
    <location>
        <begin position="906"/>
        <end position="919"/>
    </location>
</feature>
<evidence type="ECO:0000256" key="1">
    <source>
        <dbReference type="PROSITE-ProRule" id="PRU00042"/>
    </source>
</evidence>
<dbReference type="PANTHER" id="PTHR21020:SF0">
    <property type="entry name" value="ZINC FINGER PROTEIN 800"/>
    <property type="match status" value="1"/>
</dbReference>
<dbReference type="PROSITE" id="PS50157">
    <property type="entry name" value="ZINC_FINGER_C2H2_2"/>
    <property type="match status" value="2"/>
</dbReference>
<keyword evidence="1" id="KW-0862">Zinc</keyword>
<dbReference type="Proteomes" id="UP000091820">
    <property type="component" value="Unassembled WGS sequence"/>
</dbReference>
<sequence length="986" mass="112675">MDDTTINSNFAKEHKQEREKNFMDNDNLSGDDISLTRQPLRTALTGFREAKNAFENGTEEVRRLLLQECSLIYECHVCRNLFRSLANFITHKRIYCRESLRTYYHSNPDHNSSVIIHTPNDKQRSDGWFVKSRSTGSSPLLTKSNAGNRDLSKIIERLKRTEINVPSDERPLTERKYSPASPVLQLEKVPTSAQAVYQTLKFQAADSIKTEVNEVNHLLSGDAAVLGPDGKAVNQFNLNNQSTEHIVTEEKIKLTCELCKITFLTEKTLKIHIQKKHTSSTYVFQCPSCSLTFLQPAAVIRHLANEHKKPLKRIRKMRDTILKKRVQIGDVHVKGPSRELKRLQMNEAKDLENDQANDQCLLLSRGKPVSICAFCKKTFERRAALSAHLLNCLAKKNSSNSGLSQPSNKRLKMMPLKVVQQQQQQHHCTFNNNNNNNDIQIKIEPLDQDQEEAEKIKDDEQMQIELNKMFENLGKQDFGKGLRTVSLDKLDILTKDDTDCPCPAEETKDINNSLDMSDIVDDLAALPPLSLNDAKAQETEQKKSKKLLTCRCKICNKQFNALSNLRRHISMFHYRARRFGCILCEYRAFRRYDIVNHLGFVHKMTGERDRMALEYVSVHEVNYSKDDVEGDILVVSEDMDIDKDQKLETVIKRKKRKKLIPLTELAHPEPPENGRLKGVKQKLRKGFRQQMDGNVKGMRKRPIRNRIKPENKDFVYDLSNLQEDARENQRSNLKRRNIFLSDHKSSLSLELTPPVKITPYRLRTEPLLPSDKSVIKGIVGRLYRRVVNNGLAAASTLPEIPTERPQMRPRLTSICRNDSVAVPIIETSELEAARLKSPFLDDSFLEKLAKRANTTFRLKPLLALQSHSPLKSLLQKFDTSLQISKNKGNQSTSNEAIENDFDRASLKSSSSTSESLPLQTLKQSPALNLEHPQNDQEIQIDTTPNGKFIAEPSSPPSTPKKRINLIQRLADRSKRHDNVLRAALEQ</sequence>
<dbReference type="SUPFAM" id="SSF57667">
    <property type="entry name" value="beta-beta-alpha zinc fingers"/>
    <property type="match status" value="1"/>
</dbReference>
<dbReference type="Pfam" id="PF12874">
    <property type="entry name" value="zf-met"/>
    <property type="match status" value="1"/>
</dbReference>
<evidence type="ECO:0000313" key="5">
    <source>
        <dbReference type="Proteomes" id="UP000091820"/>
    </source>
</evidence>
<feature type="compositionally biased region" description="Polar residues" evidence="2">
    <location>
        <begin position="1"/>
        <end position="10"/>
    </location>
</feature>
<dbReference type="SMART" id="SM00355">
    <property type="entry name" value="ZnF_C2H2"/>
    <property type="match status" value="6"/>
</dbReference>
<keyword evidence="1" id="KW-0479">Metal-binding</keyword>
<dbReference type="EnsemblMetazoa" id="GBRI036949-RA">
    <property type="protein sequence ID" value="GBRI036949-PA"/>
    <property type="gene ID" value="GBRI036949"/>
</dbReference>
<dbReference type="Pfam" id="PF00096">
    <property type="entry name" value="zf-C2H2"/>
    <property type="match status" value="1"/>
</dbReference>
<feature type="region of interest" description="Disordered" evidence="2">
    <location>
        <begin position="884"/>
        <end position="919"/>
    </location>
</feature>
<evidence type="ECO:0000313" key="4">
    <source>
        <dbReference type="EnsemblMetazoa" id="GBRI036949-PA"/>
    </source>
</evidence>
<dbReference type="PROSITE" id="PS00028">
    <property type="entry name" value="ZINC_FINGER_C2H2_1"/>
    <property type="match status" value="3"/>
</dbReference>
<protein>
    <recommendedName>
        <fullName evidence="3">C2H2-type domain-containing protein</fullName>
    </recommendedName>
</protein>
<dbReference type="Gene3D" id="3.30.160.60">
    <property type="entry name" value="Classic Zinc Finger"/>
    <property type="match status" value="2"/>
</dbReference>